<dbReference type="EMBL" id="JARBDR010000917">
    <property type="protein sequence ID" value="KAJ8303172.1"/>
    <property type="molecule type" value="Genomic_DNA"/>
</dbReference>
<dbReference type="InterPro" id="IPR027640">
    <property type="entry name" value="Kinesin-like_fam"/>
</dbReference>
<dbReference type="PANTHER" id="PTHR47969">
    <property type="entry name" value="CHROMOSOME-ASSOCIATED KINESIN KIF4A-RELATED"/>
    <property type="match status" value="1"/>
</dbReference>
<evidence type="ECO:0000256" key="1">
    <source>
        <dbReference type="ARBA" id="ARBA00004496"/>
    </source>
</evidence>
<keyword evidence="8" id="KW-1185">Reference proteome</keyword>
<evidence type="ECO:0000313" key="8">
    <source>
        <dbReference type="Proteomes" id="UP001217089"/>
    </source>
</evidence>
<evidence type="ECO:0000256" key="5">
    <source>
        <dbReference type="ARBA" id="ARBA00023054"/>
    </source>
</evidence>
<dbReference type="PANTHER" id="PTHR47969:SF15">
    <property type="entry name" value="CHROMOSOME-ASSOCIATED KINESIN KIF4A-RELATED"/>
    <property type="match status" value="1"/>
</dbReference>
<organism evidence="7 8">
    <name type="scientific">Tegillarca granosa</name>
    <name type="common">Malaysian cockle</name>
    <name type="synonym">Anadara granosa</name>
    <dbReference type="NCBI Taxonomy" id="220873"/>
    <lineage>
        <taxon>Eukaryota</taxon>
        <taxon>Metazoa</taxon>
        <taxon>Spiralia</taxon>
        <taxon>Lophotrochozoa</taxon>
        <taxon>Mollusca</taxon>
        <taxon>Bivalvia</taxon>
        <taxon>Autobranchia</taxon>
        <taxon>Pteriomorphia</taxon>
        <taxon>Arcoida</taxon>
        <taxon>Arcoidea</taxon>
        <taxon>Arcidae</taxon>
        <taxon>Tegillarca</taxon>
    </lineage>
</organism>
<evidence type="ECO:0000256" key="3">
    <source>
        <dbReference type="ARBA" id="ARBA00022741"/>
    </source>
</evidence>
<keyword evidence="5 6" id="KW-0175">Coiled coil</keyword>
<comment type="caution">
    <text evidence="7">The sequence shown here is derived from an EMBL/GenBank/DDBJ whole genome shotgun (WGS) entry which is preliminary data.</text>
</comment>
<gene>
    <name evidence="7" type="ORF">KUTeg_019568</name>
</gene>
<reference evidence="7 8" key="1">
    <citation type="submission" date="2022-12" db="EMBL/GenBank/DDBJ databases">
        <title>Chromosome-level genome of Tegillarca granosa.</title>
        <authorList>
            <person name="Kim J."/>
        </authorList>
    </citation>
    <scope>NUCLEOTIDE SEQUENCE [LARGE SCALE GENOMIC DNA]</scope>
    <source>
        <strain evidence="7">Teg-2019</strain>
        <tissue evidence="7">Adductor muscle</tissue>
    </source>
</reference>
<comment type="subcellular location">
    <subcellularLocation>
        <location evidence="1">Cytoplasm</location>
    </subcellularLocation>
</comment>
<protein>
    <submittedName>
        <fullName evidence="7">Uncharacterized protein</fullName>
    </submittedName>
</protein>
<evidence type="ECO:0000313" key="7">
    <source>
        <dbReference type="EMBL" id="KAJ8303172.1"/>
    </source>
</evidence>
<dbReference type="Proteomes" id="UP001217089">
    <property type="component" value="Unassembled WGS sequence"/>
</dbReference>
<feature type="coiled-coil region" evidence="6">
    <location>
        <begin position="71"/>
        <end position="122"/>
    </location>
</feature>
<keyword evidence="2" id="KW-0963">Cytoplasm</keyword>
<keyword evidence="4" id="KW-0067">ATP-binding</keyword>
<name>A0ABQ9ECY9_TEGGR</name>
<proteinExistence type="predicted"/>
<sequence>MTEQTKLLKMKDQTDKNVCKLNSEIQQLKHQRVQLMKQMKGDADEFRKWKQKKDKEVIQLQQKDRKRQFEIVKLQRENQKQQNILKRKSEELKASAANKRLKEALAKQKQVLQERNVKLEKYDSTSIGNRVRVSLRNNTSTLFCEINYRKIPIRFDIRCYYYHMSWLSHELEVRISIREAKYHLESLLNDRKILSGQLKEVKEKLDTSGTPLKE</sequence>
<accession>A0ABQ9ECY9</accession>
<evidence type="ECO:0000256" key="2">
    <source>
        <dbReference type="ARBA" id="ARBA00022490"/>
    </source>
</evidence>
<evidence type="ECO:0000256" key="4">
    <source>
        <dbReference type="ARBA" id="ARBA00022840"/>
    </source>
</evidence>
<keyword evidence="3" id="KW-0547">Nucleotide-binding</keyword>
<evidence type="ECO:0000256" key="6">
    <source>
        <dbReference type="SAM" id="Coils"/>
    </source>
</evidence>
<dbReference type="Pfam" id="PF25764">
    <property type="entry name" value="KIF21A_4th"/>
    <property type="match status" value="1"/>
</dbReference>